<feature type="compositionally biased region" description="Basic and acidic residues" evidence="1">
    <location>
        <begin position="1"/>
        <end position="10"/>
    </location>
</feature>
<sequence>MRAQGSKREMNNICNSLAESAAANDDEPDDSQPKETSTIKKISKKRAERSKKSHEIASLLLEMQETANANTVSEILSEDLEDESAGLVRPVVDGMNNGTETTLYSVEELAQLSDPENSNRGELQETVKRFKAKIKKLRGKKQRLQ</sequence>
<gene>
    <name evidence="2" type="ORF">AFUS01_LOCUS25567</name>
</gene>
<accession>A0A8J2L3I2</accession>
<protein>
    <submittedName>
        <fullName evidence="2">Uncharacterized protein</fullName>
    </submittedName>
</protein>
<name>A0A8J2L3I2_9HEXA</name>
<organism evidence="2 3">
    <name type="scientific">Allacma fusca</name>
    <dbReference type="NCBI Taxonomy" id="39272"/>
    <lineage>
        <taxon>Eukaryota</taxon>
        <taxon>Metazoa</taxon>
        <taxon>Ecdysozoa</taxon>
        <taxon>Arthropoda</taxon>
        <taxon>Hexapoda</taxon>
        <taxon>Collembola</taxon>
        <taxon>Symphypleona</taxon>
        <taxon>Sminthuridae</taxon>
        <taxon>Allacma</taxon>
    </lineage>
</organism>
<proteinExistence type="predicted"/>
<feature type="region of interest" description="Disordered" evidence="1">
    <location>
        <begin position="1"/>
        <end position="52"/>
    </location>
</feature>
<comment type="caution">
    <text evidence="2">The sequence shown here is derived from an EMBL/GenBank/DDBJ whole genome shotgun (WGS) entry which is preliminary data.</text>
</comment>
<evidence type="ECO:0000313" key="2">
    <source>
        <dbReference type="EMBL" id="CAG7787038.1"/>
    </source>
</evidence>
<evidence type="ECO:0000256" key="1">
    <source>
        <dbReference type="SAM" id="MobiDB-lite"/>
    </source>
</evidence>
<evidence type="ECO:0000313" key="3">
    <source>
        <dbReference type="Proteomes" id="UP000708208"/>
    </source>
</evidence>
<dbReference type="EMBL" id="CAJVCH010330555">
    <property type="protein sequence ID" value="CAG7787038.1"/>
    <property type="molecule type" value="Genomic_DNA"/>
</dbReference>
<feature type="non-terminal residue" evidence="2">
    <location>
        <position position="1"/>
    </location>
</feature>
<dbReference type="Proteomes" id="UP000708208">
    <property type="component" value="Unassembled WGS sequence"/>
</dbReference>
<reference evidence="2" key="1">
    <citation type="submission" date="2021-06" db="EMBL/GenBank/DDBJ databases">
        <authorList>
            <person name="Hodson N. C."/>
            <person name="Mongue J. A."/>
            <person name="Jaron S. K."/>
        </authorList>
    </citation>
    <scope>NUCLEOTIDE SEQUENCE</scope>
</reference>
<feature type="compositionally biased region" description="Basic residues" evidence="1">
    <location>
        <begin position="41"/>
        <end position="52"/>
    </location>
</feature>
<dbReference type="AlphaFoldDB" id="A0A8J2L3I2"/>
<keyword evidence="3" id="KW-1185">Reference proteome</keyword>